<dbReference type="PANTHER" id="PTHR33755:SF6">
    <property type="entry name" value="PLASMID STABILIZATION SYSTEM PROTEIN"/>
    <property type="match status" value="1"/>
</dbReference>
<sequence>MRREVVWSPTARADLVAIARYIARDNPSAARTVAATLRAAGEALAEVPTGRPGRVDGTFEKSLPRLPYVIAHELVPKGDGEQVAVLHIIHTSRDWPPNEWPAG</sequence>
<dbReference type="InterPro" id="IPR035093">
    <property type="entry name" value="RelE/ParE_toxin_dom_sf"/>
</dbReference>
<dbReference type="Gene3D" id="3.30.2310.20">
    <property type="entry name" value="RelE-like"/>
    <property type="match status" value="1"/>
</dbReference>
<accession>A0A512IR06</accession>
<keyword evidence="2" id="KW-1277">Toxin-antitoxin system</keyword>
<reference evidence="3 4" key="1">
    <citation type="submission" date="2019-07" db="EMBL/GenBank/DDBJ databases">
        <title>Whole genome shotgun sequence of Methylobacterium haplocladii NBRC 107714.</title>
        <authorList>
            <person name="Hosoyama A."/>
            <person name="Uohara A."/>
            <person name="Ohji S."/>
            <person name="Ichikawa N."/>
        </authorList>
    </citation>
    <scope>NUCLEOTIDE SEQUENCE [LARGE SCALE GENOMIC DNA]</scope>
    <source>
        <strain evidence="3 4">NBRC 107714</strain>
    </source>
</reference>
<dbReference type="PANTHER" id="PTHR33755">
    <property type="entry name" value="TOXIN PARE1-RELATED"/>
    <property type="match status" value="1"/>
</dbReference>
<comment type="caution">
    <text evidence="3">The sequence shown here is derived from an EMBL/GenBank/DDBJ whole genome shotgun (WGS) entry which is preliminary data.</text>
</comment>
<dbReference type="RefSeq" id="WP_147079165.1">
    <property type="nucleotide sequence ID" value="NZ_BJZT01000027.1"/>
</dbReference>
<proteinExistence type="inferred from homology"/>
<dbReference type="InterPro" id="IPR051803">
    <property type="entry name" value="TA_system_RelE-like_toxin"/>
</dbReference>
<evidence type="ECO:0000313" key="3">
    <source>
        <dbReference type="EMBL" id="GEP00152.1"/>
    </source>
</evidence>
<evidence type="ECO:0000256" key="2">
    <source>
        <dbReference type="ARBA" id="ARBA00022649"/>
    </source>
</evidence>
<evidence type="ECO:0000256" key="1">
    <source>
        <dbReference type="ARBA" id="ARBA00006226"/>
    </source>
</evidence>
<dbReference type="OrthoDB" id="595470at2"/>
<dbReference type="EMBL" id="BJZT01000027">
    <property type="protein sequence ID" value="GEP00152.1"/>
    <property type="molecule type" value="Genomic_DNA"/>
</dbReference>
<comment type="similarity">
    <text evidence="1">Belongs to the RelE toxin family.</text>
</comment>
<dbReference type="Proteomes" id="UP000321258">
    <property type="component" value="Unassembled WGS sequence"/>
</dbReference>
<dbReference type="AlphaFoldDB" id="A0A512IR06"/>
<name>A0A512IR06_9HYPH</name>
<dbReference type="Pfam" id="PF05016">
    <property type="entry name" value="ParE_toxin"/>
    <property type="match status" value="1"/>
</dbReference>
<protein>
    <submittedName>
        <fullName evidence="3">Plasmid stabilization protein</fullName>
    </submittedName>
</protein>
<evidence type="ECO:0000313" key="4">
    <source>
        <dbReference type="Proteomes" id="UP000321258"/>
    </source>
</evidence>
<organism evidence="3 4">
    <name type="scientific">Methylobacterium haplocladii</name>
    <dbReference type="NCBI Taxonomy" id="1176176"/>
    <lineage>
        <taxon>Bacteria</taxon>
        <taxon>Pseudomonadati</taxon>
        <taxon>Pseudomonadota</taxon>
        <taxon>Alphaproteobacteria</taxon>
        <taxon>Hyphomicrobiales</taxon>
        <taxon>Methylobacteriaceae</taxon>
        <taxon>Methylobacterium</taxon>
    </lineage>
</organism>
<keyword evidence="4" id="KW-1185">Reference proteome</keyword>
<dbReference type="InterPro" id="IPR007712">
    <property type="entry name" value="RelE/ParE_toxin"/>
</dbReference>
<gene>
    <name evidence="3" type="ORF">MHA02_25390</name>
</gene>